<dbReference type="RefSeq" id="XP_023177872.2">
    <property type="nucleotide sequence ID" value="XM_023322104.2"/>
</dbReference>
<dbReference type="OMA" id="VRMCCEA"/>
<feature type="region of interest" description="Disordered" evidence="1">
    <location>
        <begin position="907"/>
        <end position="932"/>
    </location>
</feature>
<feature type="compositionally biased region" description="Polar residues" evidence="1">
    <location>
        <begin position="402"/>
        <end position="413"/>
    </location>
</feature>
<proteinExistence type="predicted"/>
<evidence type="ECO:0000256" key="1">
    <source>
        <dbReference type="SAM" id="MobiDB-lite"/>
    </source>
</evidence>
<name>A0A6J1M999_DROHY</name>
<feature type="region of interest" description="Disordered" evidence="1">
    <location>
        <begin position="1000"/>
        <end position="1094"/>
    </location>
</feature>
<feature type="compositionally biased region" description="Polar residues" evidence="1">
    <location>
        <begin position="635"/>
        <end position="646"/>
    </location>
</feature>
<dbReference type="OrthoDB" id="10602613at2759"/>
<feature type="region of interest" description="Disordered" evidence="1">
    <location>
        <begin position="1"/>
        <end position="21"/>
    </location>
</feature>
<dbReference type="Proteomes" id="UP000504633">
    <property type="component" value="Unplaced"/>
</dbReference>
<protein>
    <submittedName>
        <fullName evidence="3">Uncharacterized protein LOC111604166</fullName>
    </submittedName>
</protein>
<feature type="compositionally biased region" description="Basic and acidic residues" evidence="1">
    <location>
        <begin position="388"/>
        <end position="398"/>
    </location>
</feature>
<feature type="compositionally biased region" description="Polar residues" evidence="1">
    <location>
        <begin position="267"/>
        <end position="282"/>
    </location>
</feature>
<sequence>MSVEQSAGVPESLGDMPCQEDYQEPLQCPMLSGEPYHEIAQESSQNSSEKCCEDSCQKEDQVLLCQNSCPEELCPMALQQSMQNPSGMEELNKDSCAEELNKDSCALPEELYQQLLCPGKCQKLCPEKFQKSYVVECHDHYLKWDKEEYRKLYPEQEFSQESGTEKYLELYAKPNLFFTKQPTTEQNQKQSQEPTESAEQTKPHVSEEPYREYSELPLQNISELQYSDFIPDLSLNLYQEMTAMQYQASEAPSEILPPARTPAGMGQLSTNSNQKRNISSLPPNKGADQTQKRKSRTPCVKCNTASQTYEQEANSRRDTANRTTDYGSQSPLASDQSRRQTTEDAYILGSTKSQRTSTNNADLRRQTTEDAYIRGSTKSQRTSTNSADLRRKTTEDAYIRGSTKSQRTSTNSADLRRQTTEDAYTRGSTKSQRTSTNSADLRRQTTEDAYTRGSTKSQRTSTNSADLRRQTTEDAYILGPTKSERTSTNSADLRRKTTEDVYFRGSTKSQRTSTNSADLRQQQGPPTKPNSVIGWQGYEVEPEPVMYCTRNPDSLVASSRPTTVRMCCEAYKGSIAQPSAKQKYTKPPPKPFCKVCTTRKPELTTLSEPQNSHRMLHCANCNACITEPQMRGSESRAQSSSRNTQPMIHGESSEQPSQFSLPNAAPSNYADVPRTTYHDTNNESLVLCQHCKALYERVYPAKDPSPRSTMEERYEPEYVSSDEPYPGCTNCTITRQEAQEKSSISRDYAQYIASNRNTLVSVRPDHACPNSKKKAKSPIIQTAYGYRPCQAPQQPEREFTVDDSKVDYMEMQSGSGRFVKNPLTISSCSCNIQKRFIPEPRKKSKSQKLSGPPMPLCEYSGSRAPSESMPARQEETQGIPPLNNNVCCANFVPEKYFQEKSVPKTNQRFSSGLAPRTSSISQRARCQPPNSSFARIRPESSLHLTKRRFKIPSRRLSGCGTAPASKKLTATSLIKPCTLRVPSKAQGLKCKQLCTGGKLTTSASSSKHTKAAKPKLDAQSVAAHKSNQASGSRTKRTQSTTVKRNRLSTQTQTEPKHPLKAKSRADLPTRYQPQTQCHSTCKSTAQNERSERTTVQKRVQKKHTLENWQAEELARRPYAETECGTQYAQPEQDDLVELAPSPHFVHQHGNNSAGCMDTNIHHFYRGSFLSIRSTVQAEKAHVASGRRQSLLTVAENIFRPEILKQTQRRGSSFVVPNKWQMIPQLNGFMGASAIVQLDSMKGSRTVSKSGGWSWRKLLPNWLLNSKTKATSA</sequence>
<feature type="compositionally biased region" description="Polar residues" evidence="1">
    <location>
        <begin position="506"/>
        <end position="525"/>
    </location>
</feature>
<feature type="compositionally biased region" description="Basic and acidic residues" evidence="1">
    <location>
        <begin position="440"/>
        <end position="450"/>
    </location>
</feature>
<feature type="compositionally biased region" description="Polar residues" evidence="1">
    <location>
        <begin position="376"/>
        <end position="387"/>
    </location>
</feature>
<feature type="compositionally biased region" description="Polar residues" evidence="1">
    <location>
        <begin position="1071"/>
        <end position="1087"/>
    </location>
</feature>
<feature type="compositionally biased region" description="Polar residues" evidence="1">
    <location>
        <begin position="182"/>
        <end position="198"/>
    </location>
</feature>
<feature type="region of interest" description="Disordered" evidence="1">
    <location>
        <begin position="839"/>
        <end position="879"/>
    </location>
</feature>
<feature type="compositionally biased region" description="Polar residues" evidence="1">
    <location>
        <begin position="321"/>
        <end position="335"/>
    </location>
</feature>
<feature type="compositionally biased region" description="Basic and acidic residues" evidence="1">
    <location>
        <begin position="362"/>
        <end position="372"/>
    </location>
</feature>
<dbReference type="KEGG" id="dhe:111604166"/>
<reference evidence="3" key="1">
    <citation type="submission" date="2025-08" db="UniProtKB">
        <authorList>
            <consortium name="RefSeq"/>
        </authorList>
    </citation>
    <scope>IDENTIFICATION</scope>
    <source>
        <strain evidence="3">15085-1641.00</strain>
        <tissue evidence="3">Whole body</tissue>
    </source>
</reference>
<gene>
    <name evidence="3" type="primary">LOC111604166</name>
</gene>
<feature type="compositionally biased region" description="Basic and acidic residues" evidence="1">
    <location>
        <begin position="199"/>
        <end position="212"/>
    </location>
</feature>
<organism evidence="2 3">
    <name type="scientific">Drosophila hydei</name>
    <name type="common">Fruit fly</name>
    <dbReference type="NCBI Taxonomy" id="7224"/>
    <lineage>
        <taxon>Eukaryota</taxon>
        <taxon>Metazoa</taxon>
        <taxon>Ecdysozoa</taxon>
        <taxon>Arthropoda</taxon>
        <taxon>Hexapoda</taxon>
        <taxon>Insecta</taxon>
        <taxon>Pterygota</taxon>
        <taxon>Neoptera</taxon>
        <taxon>Endopterygota</taxon>
        <taxon>Diptera</taxon>
        <taxon>Brachycera</taxon>
        <taxon>Muscomorpha</taxon>
        <taxon>Ephydroidea</taxon>
        <taxon>Drosophilidae</taxon>
        <taxon>Drosophila</taxon>
    </lineage>
</organism>
<accession>A0A6J1M999</accession>
<feature type="compositionally biased region" description="Basic and acidic residues" evidence="1">
    <location>
        <begin position="414"/>
        <end position="424"/>
    </location>
</feature>
<feature type="compositionally biased region" description="Polar residues" evidence="1">
    <location>
        <begin position="1025"/>
        <end position="1053"/>
    </location>
</feature>
<feature type="region of interest" description="Disordered" evidence="1">
    <location>
        <begin position="182"/>
        <end position="212"/>
    </location>
</feature>
<feature type="compositionally biased region" description="Polar residues" evidence="1">
    <location>
        <begin position="452"/>
        <end position="465"/>
    </location>
</feature>
<feature type="compositionally biased region" description="Polar residues" evidence="1">
    <location>
        <begin position="303"/>
        <end position="312"/>
    </location>
</feature>
<keyword evidence="2" id="KW-1185">Reference proteome</keyword>
<evidence type="ECO:0000313" key="3">
    <source>
        <dbReference type="RefSeq" id="XP_023177872.2"/>
    </source>
</evidence>
<dbReference type="GeneID" id="111604166"/>
<feature type="compositionally biased region" description="Polar residues" evidence="1">
    <location>
        <begin position="350"/>
        <end position="361"/>
    </location>
</feature>
<feature type="region of interest" description="Disordered" evidence="1">
    <location>
        <begin position="255"/>
        <end position="533"/>
    </location>
</feature>
<feature type="compositionally biased region" description="Polar residues" evidence="1">
    <location>
        <begin position="426"/>
        <end position="439"/>
    </location>
</feature>
<evidence type="ECO:0000313" key="2">
    <source>
        <dbReference type="Proteomes" id="UP000504633"/>
    </source>
</evidence>
<feature type="compositionally biased region" description="Basic and acidic residues" evidence="1">
    <location>
        <begin position="492"/>
        <end position="502"/>
    </location>
</feature>
<dbReference type="AlphaFoldDB" id="A0A6J1M999"/>
<feature type="region of interest" description="Disordered" evidence="1">
    <location>
        <begin position="630"/>
        <end position="670"/>
    </location>
</feature>